<name>A0A9P4LWN0_9PEZI</name>
<dbReference type="InterPro" id="IPR020835">
    <property type="entry name" value="Catalase_sf"/>
</dbReference>
<protein>
    <submittedName>
        <fullName evidence="1">Heme-dependent catalase</fullName>
    </submittedName>
</protein>
<sequence length="360" mass="40959">MAPSYISWQDSRVEPPVENEQCQVDELLDTMHSILQKHFSTHRHASRATHVKTQAIVKGNLTIPSDLPPHLAQGLFRGANTGTHPVALRFANEPIFIQDDRVPGPRGVGMKIFNVEGSSSDFMEPEGASTHTHDMTFNNAPMLELRDVKTTKEIFAIRNKHYSDHEALEQELKKRPDADTQLAPATLPNQHFVSYVMYSQSAYRFGDYVAKFALFPSTKTQQELAEAAQITDSSGPEQHSTWLREYFLANDAEYELRAQLLVNPEKQPVEDTSVPWEEKDFPFETVGTVKIPKDQDAFDAKRRVFWDDEMKLNPWYGLREHQPLGSVNRLRREVYKLSAKTRSELNAREARAVGGVDDIP</sequence>
<reference evidence="1" key="1">
    <citation type="journal article" date="2020" name="Stud. Mycol.">
        <title>101 Dothideomycetes genomes: a test case for predicting lifestyles and emergence of pathogens.</title>
        <authorList>
            <person name="Haridas S."/>
            <person name="Albert R."/>
            <person name="Binder M."/>
            <person name="Bloem J."/>
            <person name="Labutti K."/>
            <person name="Salamov A."/>
            <person name="Andreopoulos B."/>
            <person name="Baker S."/>
            <person name="Barry K."/>
            <person name="Bills G."/>
            <person name="Bluhm B."/>
            <person name="Cannon C."/>
            <person name="Castanera R."/>
            <person name="Culley D."/>
            <person name="Daum C."/>
            <person name="Ezra D."/>
            <person name="Gonzalez J."/>
            <person name="Henrissat B."/>
            <person name="Kuo A."/>
            <person name="Liang C."/>
            <person name="Lipzen A."/>
            <person name="Lutzoni F."/>
            <person name="Magnuson J."/>
            <person name="Mondo S."/>
            <person name="Nolan M."/>
            <person name="Ohm R."/>
            <person name="Pangilinan J."/>
            <person name="Park H.-J."/>
            <person name="Ramirez L."/>
            <person name="Alfaro M."/>
            <person name="Sun H."/>
            <person name="Tritt A."/>
            <person name="Yoshinaga Y."/>
            <person name="Zwiers L.-H."/>
            <person name="Turgeon B."/>
            <person name="Goodwin S."/>
            <person name="Spatafora J."/>
            <person name="Crous P."/>
            <person name="Grigoriev I."/>
        </authorList>
    </citation>
    <scope>NUCLEOTIDE SEQUENCE</scope>
    <source>
        <strain evidence="1">CBS 121410</strain>
    </source>
</reference>
<accession>A0A9P4LWN0</accession>
<dbReference type="GO" id="GO:0020037">
    <property type="term" value="F:heme binding"/>
    <property type="evidence" value="ECO:0007669"/>
    <property type="project" value="InterPro"/>
</dbReference>
<dbReference type="AlphaFoldDB" id="A0A9P4LWN0"/>
<dbReference type="OrthoDB" id="3358373at2759"/>
<dbReference type="Proteomes" id="UP000799776">
    <property type="component" value="Unassembled WGS sequence"/>
</dbReference>
<dbReference type="EMBL" id="ML978732">
    <property type="protein sequence ID" value="KAF2085261.1"/>
    <property type="molecule type" value="Genomic_DNA"/>
</dbReference>
<dbReference type="PANTHER" id="PTHR36195:SF4">
    <property type="entry name" value="DOMAIN PROTEIN, PUTATIVE (AFU_ORTHOLOGUE AFUA_5G01990)-RELATED"/>
    <property type="match status" value="1"/>
</dbReference>
<dbReference type="SUPFAM" id="SSF56634">
    <property type="entry name" value="Heme-dependent catalase-like"/>
    <property type="match status" value="1"/>
</dbReference>
<organism evidence="1 2">
    <name type="scientific">Saccharata proteae CBS 121410</name>
    <dbReference type="NCBI Taxonomy" id="1314787"/>
    <lineage>
        <taxon>Eukaryota</taxon>
        <taxon>Fungi</taxon>
        <taxon>Dikarya</taxon>
        <taxon>Ascomycota</taxon>
        <taxon>Pezizomycotina</taxon>
        <taxon>Dothideomycetes</taxon>
        <taxon>Dothideomycetes incertae sedis</taxon>
        <taxon>Botryosphaeriales</taxon>
        <taxon>Saccharataceae</taxon>
        <taxon>Saccharata</taxon>
    </lineage>
</organism>
<evidence type="ECO:0000313" key="2">
    <source>
        <dbReference type="Proteomes" id="UP000799776"/>
    </source>
</evidence>
<dbReference type="PANTHER" id="PTHR36195">
    <property type="entry name" value="DOMAIN PROTEIN, PUTATIVE (AFU_ORTHOLOGUE AFUA_5G01990)-RELATED-RELATED"/>
    <property type="match status" value="1"/>
</dbReference>
<dbReference type="Gene3D" id="2.40.180.10">
    <property type="entry name" value="Catalase core domain"/>
    <property type="match status" value="1"/>
</dbReference>
<keyword evidence="2" id="KW-1185">Reference proteome</keyword>
<evidence type="ECO:0000313" key="1">
    <source>
        <dbReference type="EMBL" id="KAF2085261.1"/>
    </source>
</evidence>
<comment type="caution">
    <text evidence="1">The sequence shown here is derived from an EMBL/GenBank/DDBJ whole genome shotgun (WGS) entry which is preliminary data.</text>
</comment>
<proteinExistence type="predicted"/>
<gene>
    <name evidence="1" type="ORF">K490DRAFT_67909</name>
</gene>